<dbReference type="InterPro" id="IPR011335">
    <property type="entry name" value="Restrct_endonuc-II-like"/>
</dbReference>
<keyword evidence="2" id="KW-0255">Endonuclease</keyword>
<evidence type="ECO:0000313" key="2">
    <source>
        <dbReference type="EMBL" id="HIR57019.1"/>
    </source>
</evidence>
<keyword evidence="2" id="KW-0540">Nuclease</keyword>
<dbReference type="GO" id="GO:0004519">
    <property type="term" value="F:endonuclease activity"/>
    <property type="evidence" value="ECO:0007669"/>
    <property type="project" value="UniProtKB-KW"/>
</dbReference>
<gene>
    <name evidence="2" type="ORF">IAA54_05065</name>
</gene>
<dbReference type="Gene3D" id="3.90.1570.10">
    <property type="entry name" value="tt1808, chain A"/>
    <property type="match status" value="1"/>
</dbReference>
<evidence type="ECO:0000259" key="1">
    <source>
        <dbReference type="Pfam" id="PF05685"/>
    </source>
</evidence>
<dbReference type="EMBL" id="DVHF01000056">
    <property type="protein sequence ID" value="HIR57019.1"/>
    <property type="molecule type" value="Genomic_DNA"/>
</dbReference>
<keyword evidence="2" id="KW-0378">Hydrolase</keyword>
<dbReference type="Pfam" id="PF05685">
    <property type="entry name" value="Uma2"/>
    <property type="match status" value="1"/>
</dbReference>
<dbReference type="Proteomes" id="UP000886785">
    <property type="component" value="Unassembled WGS sequence"/>
</dbReference>
<reference evidence="2" key="2">
    <citation type="journal article" date="2021" name="PeerJ">
        <title>Extensive microbial diversity within the chicken gut microbiome revealed by metagenomics and culture.</title>
        <authorList>
            <person name="Gilroy R."/>
            <person name="Ravi A."/>
            <person name="Getino M."/>
            <person name="Pursley I."/>
            <person name="Horton D.L."/>
            <person name="Alikhan N.F."/>
            <person name="Baker D."/>
            <person name="Gharbi K."/>
            <person name="Hall N."/>
            <person name="Watson M."/>
            <person name="Adriaenssens E.M."/>
            <person name="Foster-Nyarko E."/>
            <person name="Jarju S."/>
            <person name="Secka A."/>
            <person name="Antonio M."/>
            <person name="Oren A."/>
            <person name="Chaudhuri R.R."/>
            <person name="La Ragione R."/>
            <person name="Hildebrand F."/>
            <person name="Pallen M.J."/>
        </authorList>
    </citation>
    <scope>NUCLEOTIDE SEQUENCE</scope>
    <source>
        <strain evidence="2">ChiSjej1B19-7085</strain>
    </source>
</reference>
<proteinExistence type="predicted"/>
<organism evidence="2 3">
    <name type="scientific">Candidatus Gallacutalibacter pullicola</name>
    <dbReference type="NCBI Taxonomy" id="2840830"/>
    <lineage>
        <taxon>Bacteria</taxon>
        <taxon>Bacillati</taxon>
        <taxon>Bacillota</taxon>
        <taxon>Clostridia</taxon>
        <taxon>Eubacteriales</taxon>
        <taxon>Candidatus Gallacutalibacter</taxon>
    </lineage>
</organism>
<feature type="domain" description="Putative restriction endonuclease" evidence="1">
    <location>
        <begin position="11"/>
        <end position="146"/>
    </location>
</feature>
<sequence length="192" mass="22424">MKNTAYQDDFFRYECYNGKLVAMSPRPSIDHSRVVGNIYRLLYGFFRDRSCEAFSDGIDVHFDEKTWVVPDGMVVCRHDFIKRDGIYGPPDLIVEVLSPGTAKNDKGVKKEIYESFGVAEYWIVDINNRSVDVNCLQDGRYVLEEVCSIYPEYLLKKMSEQEKEKAKDEFYSRRFPELKVSLKDVFEDVVFC</sequence>
<accession>A0A9D1DQI8</accession>
<dbReference type="PANTHER" id="PTHR35400:SF3">
    <property type="entry name" value="SLL1072 PROTEIN"/>
    <property type="match status" value="1"/>
</dbReference>
<evidence type="ECO:0000313" key="3">
    <source>
        <dbReference type="Proteomes" id="UP000886785"/>
    </source>
</evidence>
<dbReference type="AlphaFoldDB" id="A0A9D1DQI8"/>
<reference evidence="2" key="1">
    <citation type="submission" date="2020-10" db="EMBL/GenBank/DDBJ databases">
        <authorList>
            <person name="Gilroy R."/>
        </authorList>
    </citation>
    <scope>NUCLEOTIDE SEQUENCE</scope>
    <source>
        <strain evidence="2">ChiSjej1B19-7085</strain>
    </source>
</reference>
<name>A0A9D1DQI8_9FIRM</name>
<dbReference type="SUPFAM" id="SSF52980">
    <property type="entry name" value="Restriction endonuclease-like"/>
    <property type="match status" value="1"/>
</dbReference>
<protein>
    <submittedName>
        <fullName evidence="2">Uma2 family endonuclease</fullName>
    </submittedName>
</protein>
<dbReference type="InterPro" id="IPR008538">
    <property type="entry name" value="Uma2"/>
</dbReference>
<dbReference type="InterPro" id="IPR012296">
    <property type="entry name" value="Nuclease_put_TT1808"/>
</dbReference>
<dbReference type="CDD" id="cd06260">
    <property type="entry name" value="DUF820-like"/>
    <property type="match status" value="1"/>
</dbReference>
<comment type="caution">
    <text evidence="2">The sequence shown here is derived from an EMBL/GenBank/DDBJ whole genome shotgun (WGS) entry which is preliminary data.</text>
</comment>
<dbReference type="PANTHER" id="PTHR35400">
    <property type="entry name" value="SLR1083 PROTEIN"/>
    <property type="match status" value="1"/>
</dbReference>